<keyword evidence="3" id="KW-1185">Reference proteome</keyword>
<dbReference type="CDD" id="cd02619">
    <property type="entry name" value="Peptidase_C1"/>
    <property type="match status" value="1"/>
</dbReference>
<evidence type="ECO:0000313" key="3">
    <source>
        <dbReference type="Proteomes" id="UP000630149"/>
    </source>
</evidence>
<comment type="caution">
    <text evidence="2">The sequence shown here is derived from an EMBL/GenBank/DDBJ whole genome shotgun (WGS) entry which is preliminary data.</text>
</comment>
<feature type="chain" id="PRO_5037264714" evidence="1">
    <location>
        <begin position="20"/>
        <end position="348"/>
    </location>
</feature>
<dbReference type="Gene3D" id="3.90.70.10">
    <property type="entry name" value="Cysteine proteinases"/>
    <property type="match status" value="1"/>
</dbReference>
<reference evidence="2" key="1">
    <citation type="journal article" date="2014" name="Int. J. Syst. Evol. Microbiol.">
        <title>Complete genome sequence of Corynebacterium casei LMG S-19264T (=DSM 44701T), isolated from a smear-ripened cheese.</title>
        <authorList>
            <consortium name="US DOE Joint Genome Institute (JGI-PGF)"/>
            <person name="Walter F."/>
            <person name="Albersmeier A."/>
            <person name="Kalinowski J."/>
            <person name="Ruckert C."/>
        </authorList>
    </citation>
    <scope>NUCLEOTIDE SEQUENCE</scope>
    <source>
        <strain evidence="2">JCM 13919</strain>
    </source>
</reference>
<dbReference type="RefSeq" id="WP_131776252.1">
    <property type="nucleotide sequence ID" value="NZ_BMOB01000003.1"/>
</dbReference>
<dbReference type="Proteomes" id="UP000630149">
    <property type="component" value="Unassembled WGS sequence"/>
</dbReference>
<organism evidence="2 3">
    <name type="scientific">Legionella impletisoli</name>
    <dbReference type="NCBI Taxonomy" id="343510"/>
    <lineage>
        <taxon>Bacteria</taxon>
        <taxon>Pseudomonadati</taxon>
        <taxon>Pseudomonadota</taxon>
        <taxon>Gammaproteobacteria</taxon>
        <taxon>Legionellales</taxon>
        <taxon>Legionellaceae</taxon>
        <taxon>Legionella</taxon>
    </lineage>
</organism>
<dbReference type="OrthoDB" id="3648721at2"/>
<keyword evidence="1" id="KW-0732">Signal</keyword>
<feature type="signal peptide" evidence="1">
    <location>
        <begin position="1"/>
        <end position="19"/>
    </location>
</feature>
<dbReference type="EMBL" id="BMOB01000003">
    <property type="protein sequence ID" value="GGI81929.1"/>
    <property type="molecule type" value="Genomic_DNA"/>
</dbReference>
<evidence type="ECO:0000313" key="2">
    <source>
        <dbReference type="EMBL" id="GGI81929.1"/>
    </source>
</evidence>
<evidence type="ECO:0000256" key="1">
    <source>
        <dbReference type="SAM" id="SignalP"/>
    </source>
</evidence>
<protein>
    <submittedName>
        <fullName evidence="2">Peptidase C1</fullName>
    </submittedName>
</protein>
<gene>
    <name evidence="2" type="ORF">GCM10007966_08090</name>
</gene>
<proteinExistence type="predicted"/>
<accession>A0A917JQX0</accession>
<name>A0A917JQX0_9GAMM</name>
<dbReference type="SUPFAM" id="SSF54001">
    <property type="entry name" value="Cysteine proteinases"/>
    <property type="match status" value="1"/>
</dbReference>
<dbReference type="AlphaFoldDB" id="A0A917JQX0"/>
<sequence>MKIYRRFILPLLVSTPLYATPFEITGTINHTIQNADKTATKEITLLKVKLSEQAMKHLKARAGQLSESSLKIPSSKLPERVQLGMNGVPVMDQGHHGSCVTFANTAAIDAALGQGDYISQLCQLQLGRYLENNGFLYSGWKGSYGPYVLHQMTQFGIVSKENQKKYGCGGLTDYPLDKPDPQSEMPLEEYRLVSEKLPFHEEIWYPLLPWYQSTVERTDTTKILERVKKALKEGDRVTFGVLLLDFDLGVAGAVGKHHVANDTWVLTPEIARDVVFNPDFGGHEMIITGYDDSAVARDPEGRQHHGLLTIRNSWGSDYGFHGDFYMSYDYFVLLVDEAQRIRSIKSME</sequence>
<dbReference type="InterPro" id="IPR038765">
    <property type="entry name" value="Papain-like_cys_pep_sf"/>
</dbReference>
<reference evidence="2" key="2">
    <citation type="submission" date="2020-09" db="EMBL/GenBank/DDBJ databases">
        <authorList>
            <person name="Sun Q."/>
            <person name="Ohkuma M."/>
        </authorList>
    </citation>
    <scope>NUCLEOTIDE SEQUENCE</scope>
    <source>
        <strain evidence="2">JCM 13919</strain>
    </source>
</reference>